<dbReference type="KEGG" id="mbur:EQU24_08515"/>
<dbReference type="Pfam" id="PF01370">
    <property type="entry name" value="Epimerase"/>
    <property type="match status" value="1"/>
</dbReference>
<evidence type="ECO:0000313" key="4">
    <source>
        <dbReference type="Proteomes" id="UP000305881"/>
    </source>
</evidence>
<dbReference type="PANTHER" id="PTHR42687:SF1">
    <property type="entry name" value="L-THREONINE 3-DEHYDROGENASE, MITOCHONDRIAL"/>
    <property type="match status" value="1"/>
</dbReference>
<dbReference type="Gene3D" id="3.40.50.720">
    <property type="entry name" value="NAD(P)-binding Rossmann-like Domain"/>
    <property type="match status" value="1"/>
</dbReference>
<dbReference type="InterPro" id="IPR051225">
    <property type="entry name" value="NAD(P)_epim/dehydratase"/>
</dbReference>
<protein>
    <submittedName>
        <fullName evidence="3">NAD-dependent epimerase/dehydratase family protein</fullName>
    </submittedName>
</protein>
<dbReference type="InterPro" id="IPR001509">
    <property type="entry name" value="Epimerase_deHydtase"/>
</dbReference>
<evidence type="ECO:0000256" key="1">
    <source>
        <dbReference type="ARBA" id="ARBA00007637"/>
    </source>
</evidence>
<comment type="similarity">
    <text evidence="1">Belongs to the NAD(P)-dependent epimerase/dehydratase family.</text>
</comment>
<dbReference type="FunFam" id="3.40.50.720:FF:000077">
    <property type="entry name" value="L-threonine 3-dehydrogenase, mitochondrial"/>
    <property type="match status" value="1"/>
</dbReference>
<dbReference type="AlphaFoldDB" id="A0A4P9UMA1"/>
<dbReference type="PANTHER" id="PTHR42687">
    <property type="entry name" value="L-THREONINE 3-DEHYDROGENASE"/>
    <property type="match status" value="1"/>
</dbReference>
<accession>A0A4P9UMA1</accession>
<sequence length="313" mass="35203">MKTILVTGATGQIGSELTPALRQRYGNDSVIAAGHRKKTDAEISNAGPYCRLDIEDVAALARIVEDYRIDTIIHLASLLSAVAETDPQRAWSVNIDGLFNVLEIARQHACSVFFPSSIGAFGPNTPAFDTPQDTIQRPNTLYGIGKVTGELLCDYYHKRYNLDTRGLRFPGLISYKTPPGGGTTDYAIEIFNAAARWQHYTCYLKPDTQLDMMYMPDAIDAFLQLMTADPKRLIHRNAYNVTAMSFTPEQLAAEIRRHIPNFKISYKIDPLRQAIADSWPRHMDDSAARQEWGWQARYDLATMVEDMLEHIAE</sequence>
<dbReference type="STRING" id="675511.GCA_000341735_01322"/>
<dbReference type="GO" id="GO:0006567">
    <property type="term" value="P:L-threonine catabolic process"/>
    <property type="evidence" value="ECO:0007669"/>
    <property type="project" value="TreeGrafter"/>
</dbReference>
<dbReference type="Proteomes" id="UP000305881">
    <property type="component" value="Chromosome"/>
</dbReference>
<dbReference type="EMBL" id="CP035467">
    <property type="protein sequence ID" value="QCW82277.1"/>
    <property type="molecule type" value="Genomic_DNA"/>
</dbReference>
<dbReference type="SUPFAM" id="SSF51735">
    <property type="entry name" value="NAD(P)-binding Rossmann-fold domains"/>
    <property type="match status" value="1"/>
</dbReference>
<name>A0A4P9UMA1_METBY</name>
<organism evidence="3 4">
    <name type="scientific">Methylotuvimicrobium buryatense</name>
    <name type="common">Methylomicrobium buryatense</name>
    <dbReference type="NCBI Taxonomy" id="95641"/>
    <lineage>
        <taxon>Bacteria</taxon>
        <taxon>Pseudomonadati</taxon>
        <taxon>Pseudomonadota</taxon>
        <taxon>Gammaproteobacteria</taxon>
        <taxon>Methylococcales</taxon>
        <taxon>Methylococcaceae</taxon>
        <taxon>Methylotuvimicrobium</taxon>
    </lineage>
</organism>
<dbReference type="GO" id="GO:0008743">
    <property type="term" value="F:L-threonine 3-dehydrogenase activity"/>
    <property type="evidence" value="ECO:0007669"/>
    <property type="project" value="TreeGrafter"/>
</dbReference>
<dbReference type="RefSeq" id="WP_017839893.1">
    <property type="nucleotide sequence ID" value="NZ_CP035467.1"/>
</dbReference>
<dbReference type="OrthoDB" id="9801056at2"/>
<feature type="domain" description="NAD-dependent epimerase/dehydratase" evidence="2">
    <location>
        <begin position="4"/>
        <end position="240"/>
    </location>
</feature>
<gene>
    <name evidence="3" type="ORF">EQU24_08515</name>
</gene>
<keyword evidence="4" id="KW-1185">Reference proteome</keyword>
<evidence type="ECO:0000259" key="2">
    <source>
        <dbReference type="Pfam" id="PF01370"/>
    </source>
</evidence>
<reference evidence="4" key="1">
    <citation type="journal article" date="2019" name="J. Bacteriol.">
        <title>A Mutagenic Screen Identifies a TonB-Dependent Receptor Required for the Lanthanide Metal Switch in the Type I Methanotroph 'Methylotuvimicrobium buryatense' 5GB1C.</title>
        <authorList>
            <person name="Groom J.D."/>
            <person name="Ford S.M."/>
            <person name="Pesesky M.W."/>
            <person name="Lidstrom M.E."/>
        </authorList>
    </citation>
    <scope>NUCLEOTIDE SEQUENCE [LARGE SCALE GENOMIC DNA]</scope>
    <source>
        <strain evidence="4">5GB1C</strain>
    </source>
</reference>
<dbReference type="InterPro" id="IPR036291">
    <property type="entry name" value="NAD(P)-bd_dom_sf"/>
</dbReference>
<proteinExistence type="inferred from homology"/>
<evidence type="ECO:0000313" key="3">
    <source>
        <dbReference type="EMBL" id="QCW82277.1"/>
    </source>
</evidence>